<proteinExistence type="inferred from homology"/>
<sequence length="345" mass="39070">MEFLSNYGLFLAKTVTLLAALLAVVGFISTLAMRRRSAAPEHIEVKPINDRYRDISDVLQHSMLHENEAKKKRKADKKAKKAEAKKSTKQNSENRKRLFILDFQGDLRGSEVATLREEVTAVLLVAREQDEVLLRLESAGGMVHAYGLAASQLSRIREKKIKLTIAVDKVAASGGYLMACVGDRILAAPFAIIGSIGVITQIPNFNRLLKKHDIDYEQVTAGEFKRTVTMFGETTDKARQKLKEEVEDTHMLFKDFVKEQRPVVDLEKVATGEYWLGTRAHTLNLVDDLCTSDDHLMSLRNEVDLYEVHYKIKQKFSDKVFSLFSRLQRNSLINYTEPTQPPSLT</sequence>
<dbReference type="InterPro" id="IPR002142">
    <property type="entry name" value="Peptidase_S49"/>
</dbReference>
<evidence type="ECO:0000256" key="3">
    <source>
        <dbReference type="ARBA" id="ARBA00022475"/>
    </source>
</evidence>
<evidence type="ECO:0000256" key="8">
    <source>
        <dbReference type="ARBA" id="ARBA00022989"/>
    </source>
</evidence>
<dbReference type="InterPro" id="IPR047272">
    <property type="entry name" value="S49_SppA_C"/>
</dbReference>
<keyword evidence="9 11" id="KW-0472">Membrane</keyword>
<dbReference type="InterPro" id="IPR013703">
    <property type="entry name" value="Peptidase_S49_N_proteobac"/>
</dbReference>
<evidence type="ECO:0000256" key="10">
    <source>
        <dbReference type="SAM" id="MobiDB-lite"/>
    </source>
</evidence>
<name>A0A160TWP6_9ZZZZ</name>
<evidence type="ECO:0000256" key="11">
    <source>
        <dbReference type="SAM" id="Phobius"/>
    </source>
</evidence>
<feature type="transmembrane region" description="Helical" evidence="11">
    <location>
        <begin position="6"/>
        <end position="28"/>
    </location>
</feature>
<evidence type="ECO:0000259" key="13">
    <source>
        <dbReference type="Pfam" id="PF08496"/>
    </source>
</evidence>
<dbReference type="PANTHER" id="PTHR42987">
    <property type="entry name" value="PEPTIDASE S49"/>
    <property type="match status" value="1"/>
</dbReference>
<dbReference type="GO" id="GO:0006508">
    <property type="term" value="P:proteolysis"/>
    <property type="evidence" value="ECO:0007669"/>
    <property type="project" value="UniProtKB-KW"/>
</dbReference>
<evidence type="ECO:0000256" key="7">
    <source>
        <dbReference type="ARBA" id="ARBA00022825"/>
    </source>
</evidence>
<feature type="compositionally biased region" description="Basic residues" evidence="10">
    <location>
        <begin position="70"/>
        <end position="80"/>
    </location>
</feature>
<dbReference type="PANTHER" id="PTHR42987:SF4">
    <property type="entry name" value="PROTEASE SOHB-RELATED"/>
    <property type="match status" value="1"/>
</dbReference>
<evidence type="ECO:0000256" key="4">
    <source>
        <dbReference type="ARBA" id="ARBA00022670"/>
    </source>
</evidence>
<evidence type="ECO:0000256" key="9">
    <source>
        <dbReference type="ARBA" id="ARBA00023136"/>
    </source>
</evidence>
<dbReference type="EC" id="3.4.21.-" evidence="14"/>
<evidence type="ECO:0000259" key="12">
    <source>
        <dbReference type="Pfam" id="PF01343"/>
    </source>
</evidence>
<evidence type="ECO:0000256" key="1">
    <source>
        <dbReference type="ARBA" id="ARBA00004236"/>
    </source>
</evidence>
<organism evidence="14">
    <name type="scientific">hydrothermal vent metagenome</name>
    <dbReference type="NCBI Taxonomy" id="652676"/>
    <lineage>
        <taxon>unclassified sequences</taxon>
        <taxon>metagenomes</taxon>
        <taxon>ecological metagenomes</taxon>
    </lineage>
</organism>
<evidence type="ECO:0000256" key="2">
    <source>
        <dbReference type="ARBA" id="ARBA00008683"/>
    </source>
</evidence>
<keyword evidence="3" id="KW-1003">Cell membrane</keyword>
<dbReference type="CDD" id="cd07023">
    <property type="entry name" value="S49_Sppa_N_C"/>
    <property type="match status" value="1"/>
</dbReference>
<feature type="domain" description="Peptidase S49 N-terminal proteobacteria" evidence="13">
    <location>
        <begin position="2"/>
        <end position="153"/>
    </location>
</feature>
<accession>A0A160TWP6</accession>
<protein>
    <submittedName>
        <fullName evidence="14">Possible protease sohB</fullName>
        <ecNumber evidence="14">3.4.21.-</ecNumber>
    </submittedName>
</protein>
<keyword evidence="8 11" id="KW-1133">Transmembrane helix</keyword>
<keyword evidence="4 14" id="KW-0645">Protease</keyword>
<dbReference type="InterPro" id="IPR029045">
    <property type="entry name" value="ClpP/crotonase-like_dom_sf"/>
</dbReference>
<feature type="domain" description="Peptidase S49" evidence="12">
    <location>
        <begin position="157"/>
        <end position="305"/>
    </location>
</feature>
<feature type="region of interest" description="Disordered" evidence="10">
    <location>
        <begin position="66"/>
        <end position="91"/>
    </location>
</feature>
<dbReference type="GO" id="GO:0005886">
    <property type="term" value="C:plasma membrane"/>
    <property type="evidence" value="ECO:0007669"/>
    <property type="project" value="UniProtKB-SubCell"/>
</dbReference>
<dbReference type="AlphaFoldDB" id="A0A160TWP6"/>
<dbReference type="Gene3D" id="3.90.226.10">
    <property type="entry name" value="2-enoyl-CoA Hydratase, Chain A, domain 1"/>
    <property type="match status" value="1"/>
</dbReference>
<evidence type="ECO:0000256" key="6">
    <source>
        <dbReference type="ARBA" id="ARBA00022801"/>
    </source>
</evidence>
<keyword evidence="6 14" id="KW-0378">Hydrolase</keyword>
<feature type="compositionally biased region" description="Basic and acidic residues" evidence="10">
    <location>
        <begin position="81"/>
        <end position="91"/>
    </location>
</feature>
<evidence type="ECO:0000313" key="14">
    <source>
        <dbReference type="EMBL" id="CUS54917.1"/>
    </source>
</evidence>
<dbReference type="Pfam" id="PF08496">
    <property type="entry name" value="Peptidase_S49_N"/>
    <property type="match status" value="1"/>
</dbReference>
<keyword evidence="7" id="KW-0720">Serine protease</keyword>
<dbReference type="EMBL" id="CZRL01000106">
    <property type="protein sequence ID" value="CUS54917.1"/>
    <property type="molecule type" value="Genomic_DNA"/>
</dbReference>
<reference evidence="14" key="1">
    <citation type="submission" date="2015-10" db="EMBL/GenBank/DDBJ databases">
        <authorList>
            <person name="Gilbert D.G."/>
        </authorList>
    </citation>
    <scope>NUCLEOTIDE SEQUENCE</scope>
</reference>
<dbReference type="GO" id="GO:0004252">
    <property type="term" value="F:serine-type endopeptidase activity"/>
    <property type="evidence" value="ECO:0007669"/>
    <property type="project" value="InterPro"/>
</dbReference>
<evidence type="ECO:0000256" key="5">
    <source>
        <dbReference type="ARBA" id="ARBA00022692"/>
    </source>
</evidence>
<gene>
    <name evidence="14" type="ORF">MGWOODY_XGa1907</name>
</gene>
<keyword evidence="5 11" id="KW-0812">Transmembrane</keyword>
<dbReference type="NCBIfam" id="NF008745">
    <property type="entry name" value="PRK11778.1"/>
    <property type="match status" value="1"/>
</dbReference>
<comment type="subcellular location">
    <subcellularLocation>
        <location evidence="1">Cell membrane</location>
    </subcellularLocation>
</comment>
<dbReference type="SUPFAM" id="SSF52096">
    <property type="entry name" value="ClpP/crotonase"/>
    <property type="match status" value="1"/>
</dbReference>
<dbReference type="Pfam" id="PF01343">
    <property type="entry name" value="Peptidase_S49"/>
    <property type="match status" value="1"/>
</dbReference>
<comment type="similarity">
    <text evidence="2">Belongs to the peptidase S49 family.</text>
</comment>
<dbReference type="Gene3D" id="6.20.330.10">
    <property type="match status" value="1"/>
</dbReference>